<dbReference type="InterPro" id="IPR011053">
    <property type="entry name" value="Single_hybrid_motif"/>
</dbReference>
<accession>A0A1M6GAM2</accession>
<gene>
    <name evidence="9" type="ORF">SAMN02745751_01673</name>
</gene>
<dbReference type="PANTHER" id="PTHR30386">
    <property type="entry name" value="MEMBRANE FUSION SUBUNIT OF EMRAB-TOLC MULTIDRUG EFFLUX PUMP"/>
    <property type="match status" value="1"/>
</dbReference>
<protein>
    <submittedName>
        <fullName evidence="9">Multidrug resistance efflux pump</fullName>
    </submittedName>
</protein>
<dbReference type="InterPro" id="IPR058625">
    <property type="entry name" value="MdtA-like_BSH"/>
</dbReference>
<name>A0A1M6GAM2_9FIRM</name>
<dbReference type="RefSeq" id="WP_073049130.1">
    <property type="nucleotide sequence ID" value="NZ_FQZL01000010.1"/>
</dbReference>
<organism evidence="9 10">
    <name type="scientific">Dethiosulfatibacter aminovorans DSM 17477</name>
    <dbReference type="NCBI Taxonomy" id="1121476"/>
    <lineage>
        <taxon>Bacteria</taxon>
        <taxon>Bacillati</taxon>
        <taxon>Bacillota</taxon>
        <taxon>Tissierellia</taxon>
        <taxon>Dethiosulfatibacter</taxon>
    </lineage>
</organism>
<dbReference type="Gene3D" id="2.40.50.100">
    <property type="match status" value="1"/>
</dbReference>
<evidence type="ECO:0000256" key="1">
    <source>
        <dbReference type="ARBA" id="ARBA00004167"/>
    </source>
</evidence>
<feature type="coiled-coil region" evidence="6">
    <location>
        <begin position="428"/>
        <end position="462"/>
    </location>
</feature>
<keyword evidence="5 7" id="KW-0472">Membrane</keyword>
<dbReference type="EMBL" id="FQZL01000010">
    <property type="protein sequence ID" value="SHJ07006.1"/>
    <property type="molecule type" value="Genomic_DNA"/>
</dbReference>
<comment type="subcellular location">
    <subcellularLocation>
        <location evidence="1">Membrane</location>
        <topology evidence="1">Single-pass membrane protein</topology>
    </subcellularLocation>
</comment>
<dbReference type="GO" id="GO:0016020">
    <property type="term" value="C:membrane"/>
    <property type="evidence" value="ECO:0007669"/>
    <property type="project" value="UniProtKB-SubCell"/>
</dbReference>
<keyword evidence="4 7" id="KW-1133">Transmembrane helix</keyword>
<evidence type="ECO:0000256" key="5">
    <source>
        <dbReference type="ARBA" id="ARBA00023136"/>
    </source>
</evidence>
<evidence type="ECO:0000313" key="10">
    <source>
        <dbReference type="Proteomes" id="UP000184052"/>
    </source>
</evidence>
<dbReference type="PANTHER" id="PTHR30386:SF26">
    <property type="entry name" value="TRANSPORT PROTEIN COMB"/>
    <property type="match status" value="1"/>
</dbReference>
<proteinExistence type="inferred from homology"/>
<dbReference type="OrthoDB" id="5392603at2"/>
<feature type="domain" description="Multidrug resistance protein MdtA-like barrel-sandwich hybrid" evidence="8">
    <location>
        <begin position="64"/>
        <end position="123"/>
    </location>
</feature>
<keyword evidence="6" id="KW-0175">Coiled coil</keyword>
<dbReference type="InterPro" id="IPR050739">
    <property type="entry name" value="MFP"/>
</dbReference>
<dbReference type="Proteomes" id="UP000184052">
    <property type="component" value="Unassembled WGS sequence"/>
</dbReference>
<evidence type="ECO:0000313" key="9">
    <source>
        <dbReference type="EMBL" id="SHJ07006.1"/>
    </source>
</evidence>
<reference evidence="9 10" key="1">
    <citation type="submission" date="2016-11" db="EMBL/GenBank/DDBJ databases">
        <authorList>
            <person name="Jaros S."/>
            <person name="Januszkiewicz K."/>
            <person name="Wedrychowicz H."/>
        </authorList>
    </citation>
    <scope>NUCLEOTIDE SEQUENCE [LARGE SCALE GENOMIC DNA]</scope>
    <source>
        <strain evidence="9 10">DSM 17477</strain>
    </source>
</reference>
<keyword evidence="3 7" id="KW-0812">Transmembrane</keyword>
<evidence type="ECO:0000256" key="7">
    <source>
        <dbReference type="SAM" id="Phobius"/>
    </source>
</evidence>
<feature type="transmembrane region" description="Helical" evidence="7">
    <location>
        <begin position="20"/>
        <end position="41"/>
    </location>
</feature>
<dbReference type="Pfam" id="PF25917">
    <property type="entry name" value="BSH_RND"/>
    <property type="match status" value="1"/>
</dbReference>
<evidence type="ECO:0000259" key="8">
    <source>
        <dbReference type="Pfam" id="PF25917"/>
    </source>
</evidence>
<evidence type="ECO:0000256" key="3">
    <source>
        <dbReference type="ARBA" id="ARBA00022692"/>
    </source>
</evidence>
<dbReference type="Gene3D" id="2.40.30.170">
    <property type="match status" value="2"/>
</dbReference>
<comment type="similarity">
    <text evidence="2">Belongs to the membrane fusion protein (MFP) (TC 8.A.1) family.</text>
</comment>
<sequence length="580" mass="63018">MENKVSETKDKLPKRSKKKIALGIVLFLVVVGICFGCYYYFDSVNYISTDNAKVTTDLKSVYPLSAGRVVRWDVKEGDQVGRNQVIGRLSNGSYLRAPIDGEVVETSIEVGQYVSTANKAAVIAATNDVYINANIEENMIAKICKGQAVKVELDAYPGQNFLGYVTNLDSVTLAAMSGSSTSFSTGGTYTKVTQLFPVEIRLEESSILNTIIGTNAFIKINVGGDTLDEETLAGIASSAAMDVNGTIIEAAGKIIAKDSEDIVLDFPAMVNTIEVDNGDVVTAGDTLMTFDLTDSDILIQSRETSLAQLNQQLASLRSTLAAAQTNLTQQQSNLEMEANSRETIQILEDDVKHNEELVARAQDNYDKTLLLYNAGATAKIELDNAQQKLDDANYALSSMQLTLESSTIGREQSIESLKVAISQQQASIDSTQASIESQNLQIQQAETELENLRANRDSGNMEGYALVCDMEEALVQNISRVKGDYIPANSTVVNLVDLDSLVIVAEVTEDYIKDVGIGDVVEIYTLRDHGKTYTGHVSKISAVGTEKNNEVIIETEIIIDNPDEGMRPNYSVDVRIVKGV</sequence>
<keyword evidence="10" id="KW-1185">Reference proteome</keyword>
<dbReference type="SUPFAM" id="SSF51230">
    <property type="entry name" value="Single hybrid motif"/>
    <property type="match status" value="1"/>
</dbReference>
<evidence type="ECO:0000256" key="6">
    <source>
        <dbReference type="SAM" id="Coils"/>
    </source>
</evidence>
<dbReference type="AlphaFoldDB" id="A0A1M6GAM2"/>
<evidence type="ECO:0000256" key="2">
    <source>
        <dbReference type="ARBA" id="ARBA00009477"/>
    </source>
</evidence>
<dbReference type="STRING" id="1121476.SAMN02745751_01673"/>
<evidence type="ECO:0000256" key="4">
    <source>
        <dbReference type="ARBA" id="ARBA00022989"/>
    </source>
</evidence>
<feature type="coiled-coil region" evidence="6">
    <location>
        <begin position="299"/>
        <end position="402"/>
    </location>
</feature>